<evidence type="ECO:0000259" key="1">
    <source>
        <dbReference type="Pfam" id="PF01464"/>
    </source>
</evidence>
<dbReference type="PANTHER" id="PTHR37423">
    <property type="entry name" value="SOLUBLE LYTIC MUREIN TRANSGLYCOSYLASE-RELATED"/>
    <property type="match status" value="1"/>
</dbReference>
<comment type="caution">
    <text evidence="2">The sequence shown here is derived from an EMBL/GenBank/DDBJ whole genome shotgun (WGS) entry which is preliminary data.</text>
</comment>
<dbReference type="InterPro" id="IPR023346">
    <property type="entry name" value="Lysozyme-like_dom_sf"/>
</dbReference>
<dbReference type="Pfam" id="PF01464">
    <property type="entry name" value="SLT"/>
    <property type="match status" value="1"/>
</dbReference>
<keyword evidence="3" id="KW-1185">Reference proteome</keyword>
<name>A0A8J3AQT5_9BACI</name>
<dbReference type="OrthoDB" id="9815002at2"/>
<dbReference type="Proteomes" id="UP000626244">
    <property type="component" value="Unassembled WGS sequence"/>
</dbReference>
<organism evidence="2 3">
    <name type="scientific">Gottfriedia solisilvae</name>
    <dbReference type="NCBI Taxonomy" id="1516104"/>
    <lineage>
        <taxon>Bacteria</taxon>
        <taxon>Bacillati</taxon>
        <taxon>Bacillota</taxon>
        <taxon>Bacilli</taxon>
        <taxon>Bacillales</taxon>
        <taxon>Bacillaceae</taxon>
        <taxon>Gottfriedia</taxon>
    </lineage>
</organism>
<dbReference type="CDD" id="cd00254">
    <property type="entry name" value="LT-like"/>
    <property type="match status" value="1"/>
</dbReference>
<dbReference type="RefSeq" id="WP_087999985.1">
    <property type="nucleotide sequence ID" value="NZ_BMHB01000001.1"/>
</dbReference>
<protein>
    <recommendedName>
        <fullName evidence="1">Transglycosylase SLT domain-containing protein</fullName>
    </recommendedName>
</protein>
<accession>A0A8J3AQT5</accession>
<evidence type="ECO:0000313" key="2">
    <source>
        <dbReference type="EMBL" id="GGI14951.1"/>
    </source>
</evidence>
<dbReference type="PANTHER" id="PTHR37423:SF2">
    <property type="entry name" value="MEMBRANE-BOUND LYTIC MUREIN TRANSGLYCOSYLASE C"/>
    <property type="match status" value="1"/>
</dbReference>
<dbReference type="AlphaFoldDB" id="A0A8J3AQT5"/>
<dbReference type="Gene3D" id="1.10.530.10">
    <property type="match status" value="1"/>
</dbReference>
<feature type="domain" description="Transglycosylase SLT" evidence="1">
    <location>
        <begin position="108"/>
        <end position="216"/>
    </location>
</feature>
<evidence type="ECO:0000313" key="3">
    <source>
        <dbReference type="Proteomes" id="UP000626244"/>
    </source>
</evidence>
<dbReference type="SUPFAM" id="SSF53955">
    <property type="entry name" value="Lysozyme-like"/>
    <property type="match status" value="1"/>
</dbReference>
<dbReference type="EMBL" id="BMHB01000001">
    <property type="protein sequence ID" value="GGI14951.1"/>
    <property type="molecule type" value="Genomic_DNA"/>
</dbReference>
<sequence length="226" mass="24878">MDISIIQKLIQLQALNNVSQLSSSKQDSNNSLFSSLFTNELNNVSSSSSNLNQIINVPQPTLSYGETVVQLLGKNISTAVQPVINQLSTVISPTNSKSDYTKSQLDDIINEMAKKYDVDPKLVHSIIQHESNYNPNATSHAGAKGLMQIMPLNFEAYGITNPYDPRQNIEAGTRMIKANLRQYNGNVELALAAYNAGSGNVKKYGGIPPFKETQNYVRKVTESYFA</sequence>
<reference evidence="3" key="1">
    <citation type="journal article" date="2019" name="Int. J. Syst. Evol. Microbiol.">
        <title>The Global Catalogue of Microorganisms (GCM) 10K type strain sequencing project: providing services to taxonomists for standard genome sequencing and annotation.</title>
        <authorList>
            <consortium name="The Broad Institute Genomics Platform"/>
            <consortium name="The Broad Institute Genome Sequencing Center for Infectious Disease"/>
            <person name="Wu L."/>
            <person name="Ma J."/>
        </authorList>
    </citation>
    <scope>NUCLEOTIDE SEQUENCE [LARGE SCALE GENOMIC DNA]</scope>
    <source>
        <strain evidence="3">CGMCC 1.14993</strain>
    </source>
</reference>
<proteinExistence type="predicted"/>
<gene>
    <name evidence="2" type="ORF">GCM10007380_25520</name>
</gene>
<dbReference type="InterPro" id="IPR008258">
    <property type="entry name" value="Transglycosylase_SLT_dom_1"/>
</dbReference>